<dbReference type="Pfam" id="PF00582">
    <property type="entry name" value="Usp"/>
    <property type="match status" value="2"/>
</dbReference>
<evidence type="ECO:0000313" key="4">
    <source>
        <dbReference type="Proteomes" id="UP000198943"/>
    </source>
</evidence>
<dbReference type="OrthoDB" id="9794782at2"/>
<comment type="similarity">
    <text evidence="1">Belongs to the universal stress protein A family.</text>
</comment>
<dbReference type="InterPro" id="IPR006016">
    <property type="entry name" value="UspA"/>
</dbReference>
<dbReference type="Proteomes" id="UP000198943">
    <property type="component" value="Unassembled WGS sequence"/>
</dbReference>
<dbReference type="PRINTS" id="PR01438">
    <property type="entry name" value="UNVRSLSTRESS"/>
</dbReference>
<dbReference type="PANTHER" id="PTHR46268">
    <property type="entry name" value="STRESS RESPONSE PROTEIN NHAX"/>
    <property type="match status" value="1"/>
</dbReference>
<protein>
    <submittedName>
        <fullName evidence="3">Nucleotide-binding universal stress protein, UspA family</fullName>
    </submittedName>
</protein>
<sequence>MFSRVMLALDLSELTSRMLDVFYSICLSPETEVHLLHVVKKPEDYAKTSPYYKKTYSRLNGLAQDIKNAGYDKVEILWESNPDVLNGIQKAVDQYDINLLIMASHGKGLWASTFRGSSTFNAVRAIDIPTLVVKGDYKCSDYLQRILLPTDFSRKSLIALNFIRNLRENVGEVIFVHVIEGVRGDDELLENKEMAEDMLVELCNEMQNFGIKSRYVIADGGAASKEICKLAEEENCSIVITGKTGAGPIKGLLMGSTAQNILLNSGRTLWVMPDEESDE</sequence>
<dbReference type="CDD" id="cd00293">
    <property type="entry name" value="USP-like"/>
    <property type="match status" value="2"/>
</dbReference>
<proteinExistence type="inferred from homology"/>
<dbReference type="EMBL" id="FMYW01000004">
    <property type="protein sequence ID" value="SDC29033.1"/>
    <property type="molecule type" value="Genomic_DNA"/>
</dbReference>
<accession>A0A1G6KDJ6</accession>
<dbReference type="InterPro" id="IPR014729">
    <property type="entry name" value="Rossmann-like_a/b/a_fold"/>
</dbReference>
<feature type="domain" description="UspA" evidence="2">
    <location>
        <begin position="144"/>
        <end position="271"/>
    </location>
</feature>
<gene>
    <name evidence="3" type="ORF">SAMN04487864_104203</name>
</gene>
<organism evidence="3 4">
    <name type="scientific">Succiniclasticum ruminis</name>
    <dbReference type="NCBI Taxonomy" id="40841"/>
    <lineage>
        <taxon>Bacteria</taxon>
        <taxon>Bacillati</taxon>
        <taxon>Bacillota</taxon>
        <taxon>Negativicutes</taxon>
        <taxon>Acidaminococcales</taxon>
        <taxon>Acidaminococcaceae</taxon>
        <taxon>Succiniclasticum</taxon>
    </lineage>
</organism>
<name>A0A1G6KDJ6_9FIRM</name>
<dbReference type="SUPFAM" id="SSF52402">
    <property type="entry name" value="Adenine nucleotide alpha hydrolases-like"/>
    <property type="match status" value="2"/>
</dbReference>
<dbReference type="AlphaFoldDB" id="A0A1G6KDJ6"/>
<evidence type="ECO:0000259" key="2">
    <source>
        <dbReference type="Pfam" id="PF00582"/>
    </source>
</evidence>
<evidence type="ECO:0000313" key="3">
    <source>
        <dbReference type="EMBL" id="SDC29033.1"/>
    </source>
</evidence>
<dbReference type="Gene3D" id="3.40.50.620">
    <property type="entry name" value="HUPs"/>
    <property type="match status" value="2"/>
</dbReference>
<dbReference type="RefSeq" id="WP_093729883.1">
    <property type="nucleotide sequence ID" value="NZ_FMYW01000004.1"/>
</dbReference>
<reference evidence="4" key="1">
    <citation type="submission" date="2016-10" db="EMBL/GenBank/DDBJ databases">
        <authorList>
            <person name="Varghese N."/>
            <person name="Submissions S."/>
        </authorList>
    </citation>
    <scope>NUCLEOTIDE SEQUENCE [LARGE SCALE GENOMIC DNA]</scope>
    <source>
        <strain evidence="4">DSM 11005</strain>
    </source>
</reference>
<dbReference type="PANTHER" id="PTHR46268:SF26">
    <property type="entry name" value="UNIVERSAL STRESS PROTEIN MJ0577"/>
    <property type="match status" value="1"/>
</dbReference>
<evidence type="ECO:0000256" key="1">
    <source>
        <dbReference type="ARBA" id="ARBA00008791"/>
    </source>
</evidence>
<keyword evidence="4" id="KW-1185">Reference proteome</keyword>
<feature type="domain" description="UspA" evidence="2">
    <location>
        <begin position="1"/>
        <end position="134"/>
    </location>
</feature>
<dbReference type="InterPro" id="IPR006015">
    <property type="entry name" value="Universal_stress_UspA"/>
</dbReference>